<comment type="caution">
    <text evidence="3">The sequence shown here is derived from an EMBL/GenBank/DDBJ whole genome shotgun (WGS) entry which is preliminary data.</text>
</comment>
<dbReference type="PROSITE" id="PS50013">
    <property type="entry name" value="CHROMO_2"/>
    <property type="match status" value="1"/>
</dbReference>
<dbReference type="InterPro" id="IPR016197">
    <property type="entry name" value="Chromo-like_dom_sf"/>
</dbReference>
<feature type="region of interest" description="Disordered" evidence="1">
    <location>
        <begin position="184"/>
        <end position="256"/>
    </location>
</feature>
<evidence type="ECO:0000256" key="1">
    <source>
        <dbReference type="SAM" id="MobiDB-lite"/>
    </source>
</evidence>
<proteinExistence type="predicted"/>
<protein>
    <recommendedName>
        <fullName evidence="2">Chromo domain-containing protein</fullName>
    </recommendedName>
</protein>
<dbReference type="SMART" id="SM00298">
    <property type="entry name" value="CHROMO"/>
    <property type="match status" value="1"/>
</dbReference>
<feature type="compositionally biased region" description="Polar residues" evidence="1">
    <location>
        <begin position="244"/>
        <end position="256"/>
    </location>
</feature>
<reference evidence="3" key="1">
    <citation type="submission" date="2023-06" db="EMBL/GenBank/DDBJ databases">
        <authorList>
            <consortium name="Lawrence Berkeley National Laboratory"/>
            <person name="Ahrendt S."/>
            <person name="Sahu N."/>
            <person name="Indic B."/>
            <person name="Wong-Bajracharya J."/>
            <person name="Merenyi Z."/>
            <person name="Ke H.-M."/>
            <person name="Monk M."/>
            <person name="Kocsube S."/>
            <person name="Drula E."/>
            <person name="Lipzen A."/>
            <person name="Balint B."/>
            <person name="Henrissat B."/>
            <person name="Andreopoulos B."/>
            <person name="Martin F.M."/>
            <person name="Harder C.B."/>
            <person name="Rigling D."/>
            <person name="Ford K.L."/>
            <person name="Foster G.D."/>
            <person name="Pangilinan J."/>
            <person name="Papanicolaou A."/>
            <person name="Barry K."/>
            <person name="LaButti K."/>
            <person name="Viragh M."/>
            <person name="Koriabine M."/>
            <person name="Yan M."/>
            <person name="Riley R."/>
            <person name="Champramary S."/>
            <person name="Plett K.L."/>
            <person name="Tsai I.J."/>
            <person name="Slot J."/>
            <person name="Sipos G."/>
            <person name="Plett J."/>
            <person name="Nagy L.G."/>
            <person name="Grigoriev I.V."/>
        </authorList>
    </citation>
    <scope>NUCLEOTIDE SEQUENCE</scope>
    <source>
        <strain evidence="3">ICMP 16352</strain>
    </source>
</reference>
<keyword evidence="4" id="KW-1185">Reference proteome</keyword>
<feature type="compositionally biased region" description="Basic and acidic residues" evidence="1">
    <location>
        <begin position="219"/>
        <end position="228"/>
    </location>
</feature>
<feature type="domain" description="Chromo" evidence="2">
    <location>
        <begin position="47"/>
        <end position="90"/>
    </location>
</feature>
<dbReference type="InterPro" id="IPR000953">
    <property type="entry name" value="Chromo/chromo_shadow_dom"/>
</dbReference>
<organism evidence="3 4">
    <name type="scientific">Armillaria novae-zelandiae</name>
    <dbReference type="NCBI Taxonomy" id="153914"/>
    <lineage>
        <taxon>Eukaryota</taxon>
        <taxon>Fungi</taxon>
        <taxon>Dikarya</taxon>
        <taxon>Basidiomycota</taxon>
        <taxon>Agaricomycotina</taxon>
        <taxon>Agaricomycetes</taxon>
        <taxon>Agaricomycetidae</taxon>
        <taxon>Agaricales</taxon>
        <taxon>Marasmiineae</taxon>
        <taxon>Physalacriaceae</taxon>
        <taxon>Armillaria</taxon>
    </lineage>
</organism>
<sequence>MPNLPARFNTFHISKLRQLLTNDTDLFPNRETIHPAPIVTEDGMEEQLIDKIVDKRCRGRGFQYLVHWVGFPESHDEWLPRRELEDCEALDVWLAKKDLALDSTAAVLGGGESSEPSNAATVRSDVPCLARDRALPSIPSNARAHEVSLEHQLGALDSSFQRPVLTIQTKRNLVRGGKFLRSHHTYAEPPDLSRNRQSLPPPYAAVDPNAPPRASRTVRWVDRPIDNPRKRHGNVGTRVDSPLDASSNTSHVASTCGQAPGGRVRCFFRRCKKWLQGARNK</sequence>
<dbReference type="SUPFAM" id="SSF54160">
    <property type="entry name" value="Chromo domain-like"/>
    <property type="match status" value="1"/>
</dbReference>
<dbReference type="InterPro" id="IPR023780">
    <property type="entry name" value="Chromo_domain"/>
</dbReference>
<gene>
    <name evidence="3" type="ORF">IW261DRAFT_1574062</name>
</gene>
<name>A0AA39NKR6_9AGAR</name>
<dbReference type="Pfam" id="PF00385">
    <property type="entry name" value="Chromo"/>
    <property type="match status" value="1"/>
</dbReference>
<evidence type="ECO:0000313" key="3">
    <source>
        <dbReference type="EMBL" id="KAK0467463.1"/>
    </source>
</evidence>
<dbReference type="EMBL" id="JAUEPR010000076">
    <property type="protein sequence ID" value="KAK0467463.1"/>
    <property type="molecule type" value="Genomic_DNA"/>
</dbReference>
<dbReference type="GO" id="GO:0006338">
    <property type="term" value="P:chromatin remodeling"/>
    <property type="evidence" value="ECO:0007669"/>
    <property type="project" value="UniProtKB-ARBA"/>
</dbReference>
<evidence type="ECO:0000259" key="2">
    <source>
        <dbReference type="PROSITE" id="PS50013"/>
    </source>
</evidence>
<dbReference type="Gene3D" id="2.40.50.40">
    <property type="match status" value="1"/>
</dbReference>
<dbReference type="AlphaFoldDB" id="A0AA39NKR6"/>
<dbReference type="Proteomes" id="UP001175227">
    <property type="component" value="Unassembled WGS sequence"/>
</dbReference>
<evidence type="ECO:0000313" key="4">
    <source>
        <dbReference type="Proteomes" id="UP001175227"/>
    </source>
</evidence>
<accession>A0AA39NKR6</accession>